<dbReference type="GO" id="GO:0032259">
    <property type="term" value="P:methylation"/>
    <property type="evidence" value="ECO:0007669"/>
    <property type="project" value="UniProtKB-KW"/>
</dbReference>
<dbReference type="EMBL" id="CP080544">
    <property type="protein sequence ID" value="QYR53257.1"/>
    <property type="molecule type" value="Genomic_DNA"/>
</dbReference>
<dbReference type="SUPFAM" id="SSF53335">
    <property type="entry name" value="S-adenosyl-L-methionine-dependent methyltransferases"/>
    <property type="match status" value="1"/>
</dbReference>
<dbReference type="Pfam" id="PF13489">
    <property type="entry name" value="Methyltransf_23"/>
    <property type="match status" value="1"/>
</dbReference>
<proteinExistence type="predicted"/>
<name>A0ABX8WR01_9GAMM</name>
<keyword evidence="2" id="KW-1185">Reference proteome</keyword>
<accession>A0ABX8WR01</accession>
<gene>
    <name evidence="1" type="ORF">H8L67_01695</name>
</gene>
<organism evidence="1 2">
    <name type="scientific">Lysobacter soyae</name>
    <dbReference type="NCBI Taxonomy" id="2764185"/>
    <lineage>
        <taxon>Bacteria</taxon>
        <taxon>Pseudomonadati</taxon>
        <taxon>Pseudomonadota</taxon>
        <taxon>Gammaproteobacteria</taxon>
        <taxon>Lysobacterales</taxon>
        <taxon>Lysobacteraceae</taxon>
        <taxon>Lysobacter</taxon>
    </lineage>
</organism>
<dbReference type="Gene3D" id="3.40.50.150">
    <property type="entry name" value="Vaccinia Virus protein VP39"/>
    <property type="match status" value="1"/>
</dbReference>
<evidence type="ECO:0000313" key="2">
    <source>
        <dbReference type="Proteomes" id="UP000824755"/>
    </source>
</evidence>
<sequence length="224" mass="25256">MTPEQIERVARAYFPEGFSFARWHYHYARIKLKTDPLYPGVLKALSGNQAPLLDIGCGIGLLAQLLRDNGVATPYTGVDFDARKIQMAKLGAKKRALYEVLFKQRDVTRGLPTHWGSVTLLDVLQFLPDDAARWQLLRDAMQCVSDDGLFVIRTGIEEANVTSAFTGWVDNLSKHWGWMRTGASRYPKLDVLQAFLAEGGFDVQTSPLKENTPFNNWLLVARRV</sequence>
<dbReference type="InterPro" id="IPR029063">
    <property type="entry name" value="SAM-dependent_MTases_sf"/>
</dbReference>
<dbReference type="RefSeq" id="WP_220380074.1">
    <property type="nucleotide sequence ID" value="NZ_CP080544.1"/>
</dbReference>
<reference evidence="1 2" key="1">
    <citation type="submission" date="2021-08" db="EMBL/GenBank/DDBJ databases">
        <title>Lysobacter sp. strain CJ11 Genome sequencing and assembly.</title>
        <authorList>
            <person name="Kim I."/>
        </authorList>
    </citation>
    <scope>NUCLEOTIDE SEQUENCE [LARGE SCALE GENOMIC DNA]</scope>
    <source>
        <strain evidence="1 2">CJ11</strain>
    </source>
</reference>
<evidence type="ECO:0000313" key="1">
    <source>
        <dbReference type="EMBL" id="QYR53257.1"/>
    </source>
</evidence>
<protein>
    <submittedName>
        <fullName evidence="1">Class I SAM-dependent methyltransferase</fullName>
    </submittedName>
</protein>
<dbReference type="CDD" id="cd02440">
    <property type="entry name" value="AdoMet_MTases"/>
    <property type="match status" value="1"/>
</dbReference>
<dbReference type="Proteomes" id="UP000824755">
    <property type="component" value="Chromosome"/>
</dbReference>
<dbReference type="GO" id="GO:0008168">
    <property type="term" value="F:methyltransferase activity"/>
    <property type="evidence" value="ECO:0007669"/>
    <property type="project" value="UniProtKB-KW"/>
</dbReference>
<keyword evidence="1" id="KW-0489">Methyltransferase</keyword>
<keyword evidence="1" id="KW-0808">Transferase</keyword>